<keyword evidence="4" id="KW-1185">Reference proteome</keyword>
<dbReference type="AlphaFoldDB" id="A0AAW1T7Q1"/>
<feature type="region of interest" description="Disordered" evidence="1">
    <location>
        <begin position="427"/>
        <end position="507"/>
    </location>
</feature>
<dbReference type="EMBL" id="JALJOV010000346">
    <property type="protein sequence ID" value="KAK9864494.1"/>
    <property type="molecule type" value="Genomic_DNA"/>
</dbReference>
<dbReference type="GO" id="GO:0005874">
    <property type="term" value="C:microtubule"/>
    <property type="evidence" value="ECO:0007669"/>
    <property type="project" value="TreeGrafter"/>
</dbReference>
<dbReference type="PANTHER" id="PTHR11566:SF21">
    <property type="entry name" value="DYNAMIN RELATED PROTEIN 1, ISOFORM A"/>
    <property type="match status" value="1"/>
</dbReference>
<feature type="non-terminal residue" evidence="3">
    <location>
        <position position="507"/>
    </location>
</feature>
<dbReference type="GO" id="GO:0005737">
    <property type="term" value="C:cytoplasm"/>
    <property type="evidence" value="ECO:0007669"/>
    <property type="project" value="TreeGrafter"/>
</dbReference>
<feature type="compositionally biased region" description="Basic and acidic residues" evidence="1">
    <location>
        <begin position="266"/>
        <end position="276"/>
    </location>
</feature>
<dbReference type="InterPro" id="IPR011993">
    <property type="entry name" value="PH-like_dom_sf"/>
</dbReference>
<dbReference type="InterPro" id="IPR001849">
    <property type="entry name" value="PH_domain"/>
</dbReference>
<dbReference type="Gene3D" id="2.30.29.30">
    <property type="entry name" value="Pleckstrin-homology domain (PH domain)/Phosphotyrosine-binding domain (PTB)"/>
    <property type="match status" value="1"/>
</dbReference>
<sequence length="507" mass="55815">MSSEEVVEVDAQDLIEILQKLISRKKNVERDLDKLPAPPKSTKDIFSLCRGFERAFAHTVDSVDYSAFIRQAFNGDKGLAGAITKLPLEKKFRLQTVKEVCREADGYQAHLVSPENGLRRLVSDALELVLDPVNTCVRTIHQILLDASRTASRKASIFMEGSISVDDEREALRLPGFENAVVTAVTKALEKWREEALSVTARLVQMEQSYVTAAFFRHKTMQRYTEMSMASEGERALVEGGGRPAPAGDDSDSEDEEDVNSSDTGDSTKGDGKPDLSKMSAPPPQPAAVPKDDGFGDIKTGFLEKRIGDKSNRQNLPESWKWQKRYFVLTEPKGMLYYFKSADDPPNYRGLVDLRVCKVEDLDVNGMPKTKQSEQAAAGGAVSLLIRIAHKDPMKPCVKGHHSLVLRAETAAEKYSWLARLRYASDGSSKNQPIKKYESKDILAQKSDASKADAKGDSRRATRDEGPSRVYMQSSAPNPTQPAHIPQGGLASSVLFQEGAGLGPEPL</sequence>
<proteinExistence type="predicted"/>
<dbReference type="InterPro" id="IPR000375">
    <property type="entry name" value="Dynamin_stalk"/>
</dbReference>
<reference evidence="3 4" key="1">
    <citation type="journal article" date="2024" name="Nat. Commun.">
        <title>Phylogenomics reveals the evolutionary origins of lichenization in chlorophyte algae.</title>
        <authorList>
            <person name="Puginier C."/>
            <person name="Libourel C."/>
            <person name="Otte J."/>
            <person name="Skaloud P."/>
            <person name="Haon M."/>
            <person name="Grisel S."/>
            <person name="Petersen M."/>
            <person name="Berrin J.G."/>
            <person name="Delaux P.M."/>
            <person name="Dal Grande F."/>
            <person name="Keller J."/>
        </authorList>
    </citation>
    <scope>NUCLEOTIDE SEQUENCE [LARGE SCALE GENOMIC DNA]</scope>
    <source>
        <strain evidence="3 4">SAG 2523</strain>
    </source>
</reference>
<feature type="compositionally biased region" description="Acidic residues" evidence="1">
    <location>
        <begin position="249"/>
        <end position="260"/>
    </location>
</feature>
<dbReference type="PROSITE" id="PS50003">
    <property type="entry name" value="PH_DOMAIN"/>
    <property type="match status" value="1"/>
</dbReference>
<evidence type="ECO:0000313" key="4">
    <source>
        <dbReference type="Proteomes" id="UP001485043"/>
    </source>
</evidence>
<dbReference type="GO" id="GO:0016020">
    <property type="term" value="C:membrane"/>
    <property type="evidence" value="ECO:0007669"/>
    <property type="project" value="TreeGrafter"/>
</dbReference>
<feature type="domain" description="PH" evidence="2">
    <location>
        <begin position="296"/>
        <end position="426"/>
    </location>
</feature>
<dbReference type="CDD" id="cd00821">
    <property type="entry name" value="PH"/>
    <property type="match status" value="1"/>
</dbReference>
<dbReference type="SUPFAM" id="SSF50729">
    <property type="entry name" value="PH domain-like"/>
    <property type="match status" value="1"/>
</dbReference>
<organism evidence="3 4">
    <name type="scientific">Apatococcus fuscideae</name>
    <dbReference type="NCBI Taxonomy" id="2026836"/>
    <lineage>
        <taxon>Eukaryota</taxon>
        <taxon>Viridiplantae</taxon>
        <taxon>Chlorophyta</taxon>
        <taxon>core chlorophytes</taxon>
        <taxon>Trebouxiophyceae</taxon>
        <taxon>Chlorellales</taxon>
        <taxon>Chlorellaceae</taxon>
        <taxon>Apatococcus</taxon>
    </lineage>
</organism>
<dbReference type="InterPro" id="IPR022812">
    <property type="entry name" value="Dynamin"/>
</dbReference>
<gene>
    <name evidence="3" type="ORF">WJX84_006528</name>
</gene>
<evidence type="ECO:0000256" key="1">
    <source>
        <dbReference type="SAM" id="MobiDB-lite"/>
    </source>
</evidence>
<protein>
    <recommendedName>
        <fullName evidence="2">PH domain-containing protein</fullName>
    </recommendedName>
</protein>
<dbReference type="GO" id="GO:0008017">
    <property type="term" value="F:microtubule binding"/>
    <property type="evidence" value="ECO:0007669"/>
    <property type="project" value="TreeGrafter"/>
</dbReference>
<dbReference type="SMART" id="SM00233">
    <property type="entry name" value="PH"/>
    <property type="match status" value="1"/>
</dbReference>
<feature type="region of interest" description="Disordered" evidence="1">
    <location>
        <begin position="227"/>
        <end position="296"/>
    </location>
</feature>
<dbReference type="Pfam" id="PF00169">
    <property type="entry name" value="PH"/>
    <property type="match status" value="1"/>
</dbReference>
<evidence type="ECO:0000259" key="2">
    <source>
        <dbReference type="PROSITE" id="PS50003"/>
    </source>
</evidence>
<feature type="compositionally biased region" description="Basic and acidic residues" evidence="1">
    <location>
        <begin position="435"/>
        <end position="467"/>
    </location>
</feature>
<dbReference type="Pfam" id="PF01031">
    <property type="entry name" value="Dynamin_M"/>
    <property type="match status" value="1"/>
</dbReference>
<dbReference type="PANTHER" id="PTHR11566">
    <property type="entry name" value="DYNAMIN"/>
    <property type="match status" value="1"/>
</dbReference>
<name>A0AAW1T7Q1_9CHLO</name>
<dbReference type="GO" id="GO:0003924">
    <property type="term" value="F:GTPase activity"/>
    <property type="evidence" value="ECO:0007669"/>
    <property type="project" value="TreeGrafter"/>
</dbReference>
<accession>A0AAW1T7Q1</accession>
<dbReference type="Gene3D" id="1.20.120.1240">
    <property type="entry name" value="Dynamin, middle domain"/>
    <property type="match status" value="1"/>
</dbReference>
<comment type="caution">
    <text evidence="3">The sequence shown here is derived from an EMBL/GenBank/DDBJ whole genome shotgun (WGS) entry which is preliminary data.</text>
</comment>
<dbReference type="Proteomes" id="UP001485043">
    <property type="component" value="Unassembled WGS sequence"/>
</dbReference>
<evidence type="ECO:0000313" key="3">
    <source>
        <dbReference type="EMBL" id="KAK9864494.1"/>
    </source>
</evidence>